<dbReference type="SUPFAM" id="SSF52540">
    <property type="entry name" value="P-loop containing nucleoside triphosphate hydrolases"/>
    <property type="match status" value="1"/>
</dbReference>
<dbReference type="PANTHER" id="PTHR31715">
    <property type="entry name" value="UREASE ACCESSORY PROTEIN G"/>
    <property type="match status" value="1"/>
</dbReference>
<dbReference type="STRING" id="2282107.A0A286UCJ3"/>
<gene>
    <name evidence="8" type="ORF">PNOK_0730900</name>
</gene>
<evidence type="ECO:0000256" key="5">
    <source>
        <dbReference type="ARBA" id="ARBA00023186"/>
    </source>
</evidence>
<dbReference type="FunCoup" id="A0A286UCJ3">
    <property type="interactions" value="13"/>
</dbReference>
<evidence type="ECO:0000259" key="7">
    <source>
        <dbReference type="Pfam" id="PF02492"/>
    </source>
</evidence>
<dbReference type="Pfam" id="PF02492">
    <property type="entry name" value="cobW"/>
    <property type="match status" value="1"/>
</dbReference>
<dbReference type="InterPro" id="IPR003495">
    <property type="entry name" value="CobW/HypB/UreG_nucleotide-bd"/>
</dbReference>
<evidence type="ECO:0000313" key="8">
    <source>
        <dbReference type="EMBL" id="PAV17245.1"/>
    </source>
</evidence>
<dbReference type="HAMAP" id="MF_01389">
    <property type="entry name" value="UreG"/>
    <property type="match status" value="1"/>
</dbReference>
<dbReference type="GO" id="GO:0003924">
    <property type="term" value="F:GTPase activity"/>
    <property type="evidence" value="ECO:0007669"/>
    <property type="project" value="InterPro"/>
</dbReference>
<dbReference type="GO" id="GO:0016151">
    <property type="term" value="F:nickel cation binding"/>
    <property type="evidence" value="ECO:0007669"/>
    <property type="project" value="InterPro"/>
</dbReference>
<evidence type="ECO:0000256" key="3">
    <source>
        <dbReference type="ARBA" id="ARBA00022988"/>
    </source>
</evidence>
<sequence length="271" mass="29122">MKNETVQFINNLSGSAASQGIASHSHEHSSGTHEHGLGEHGHTHEHLDNAGKFSERDMPNYTSRNFEERGFTVGIGGPVGSGKTALTLALCRRLRKEFNIATVTNDIFTREDQEFLIRNKALPAERIQAIETGGCPHAAIREDISANMGALETLQAKFNCQILFVESGGDNLAANYSRELADYIIYVIDVSGGDKIPRKGGPGVSQSDALVINKTDLAPYVGASLEVMARDSKKMRGDGPTIFTSVKEGTGVEDVVQLILAAWRTAGSPGV</sequence>
<dbReference type="PANTHER" id="PTHR31715:SF0">
    <property type="entry name" value="UREASE ACCESSORY PROTEIN G"/>
    <property type="match status" value="1"/>
</dbReference>
<keyword evidence="9" id="KW-1185">Reference proteome</keyword>
<accession>A0A286UCJ3</accession>
<keyword evidence="2" id="KW-0547">Nucleotide-binding</keyword>
<dbReference type="GO" id="GO:0005525">
    <property type="term" value="F:GTP binding"/>
    <property type="evidence" value="ECO:0007669"/>
    <property type="project" value="UniProtKB-KW"/>
</dbReference>
<comment type="similarity">
    <text evidence="1">Belongs to the SIMIBI class G3E GTPase family. UreG subfamily.</text>
</comment>
<feature type="domain" description="CobW/HypB/UreG nucleotide-binding" evidence="7">
    <location>
        <begin position="72"/>
        <end position="241"/>
    </location>
</feature>
<dbReference type="Gene3D" id="3.40.50.300">
    <property type="entry name" value="P-loop containing nucleotide triphosphate hydrolases"/>
    <property type="match status" value="1"/>
</dbReference>
<dbReference type="GO" id="GO:0043419">
    <property type="term" value="P:urea catabolic process"/>
    <property type="evidence" value="ECO:0007669"/>
    <property type="project" value="InterPro"/>
</dbReference>
<evidence type="ECO:0000256" key="6">
    <source>
        <dbReference type="SAM" id="MobiDB-lite"/>
    </source>
</evidence>
<evidence type="ECO:0000256" key="2">
    <source>
        <dbReference type="ARBA" id="ARBA00022741"/>
    </source>
</evidence>
<name>A0A286UCJ3_9AGAM</name>
<dbReference type="InParanoid" id="A0A286UCJ3"/>
<dbReference type="InterPro" id="IPR027417">
    <property type="entry name" value="P-loop_NTPase"/>
</dbReference>
<dbReference type="FunFam" id="3.40.50.300:FF:000208">
    <property type="entry name" value="Urease accessory protein UreG"/>
    <property type="match status" value="1"/>
</dbReference>
<feature type="region of interest" description="Disordered" evidence="6">
    <location>
        <begin position="17"/>
        <end position="60"/>
    </location>
</feature>
<evidence type="ECO:0000313" key="9">
    <source>
        <dbReference type="Proteomes" id="UP000217199"/>
    </source>
</evidence>
<dbReference type="CDD" id="cd05540">
    <property type="entry name" value="UreG"/>
    <property type="match status" value="1"/>
</dbReference>
<evidence type="ECO:0000256" key="4">
    <source>
        <dbReference type="ARBA" id="ARBA00023134"/>
    </source>
</evidence>
<protein>
    <submittedName>
        <fullName evidence="8">Urease accessory</fullName>
    </submittedName>
</protein>
<keyword evidence="3" id="KW-0996">Nickel insertion</keyword>
<proteinExistence type="inferred from homology"/>
<reference evidence="8 9" key="1">
    <citation type="journal article" date="2017" name="Mol. Ecol.">
        <title>Comparative and population genomic landscape of Phellinus noxius: A hypervariable fungus causing root rot in trees.</title>
        <authorList>
            <person name="Chung C.L."/>
            <person name="Lee T.J."/>
            <person name="Akiba M."/>
            <person name="Lee H.H."/>
            <person name="Kuo T.H."/>
            <person name="Liu D."/>
            <person name="Ke H.M."/>
            <person name="Yokoi T."/>
            <person name="Roa M.B."/>
            <person name="Lu M.J."/>
            <person name="Chang Y.Y."/>
            <person name="Ann P.J."/>
            <person name="Tsai J.N."/>
            <person name="Chen C.Y."/>
            <person name="Tzean S.S."/>
            <person name="Ota Y."/>
            <person name="Hattori T."/>
            <person name="Sahashi N."/>
            <person name="Liou R.F."/>
            <person name="Kikuchi T."/>
            <person name="Tsai I.J."/>
        </authorList>
    </citation>
    <scope>NUCLEOTIDE SEQUENCE [LARGE SCALE GENOMIC DNA]</scope>
    <source>
        <strain evidence="8 9">FFPRI411160</strain>
    </source>
</reference>
<dbReference type="EMBL" id="NBII01000007">
    <property type="protein sequence ID" value="PAV17245.1"/>
    <property type="molecule type" value="Genomic_DNA"/>
</dbReference>
<feature type="compositionally biased region" description="Basic and acidic residues" evidence="6">
    <location>
        <begin position="24"/>
        <end position="58"/>
    </location>
</feature>
<organism evidence="8 9">
    <name type="scientific">Pyrrhoderma noxium</name>
    <dbReference type="NCBI Taxonomy" id="2282107"/>
    <lineage>
        <taxon>Eukaryota</taxon>
        <taxon>Fungi</taxon>
        <taxon>Dikarya</taxon>
        <taxon>Basidiomycota</taxon>
        <taxon>Agaricomycotina</taxon>
        <taxon>Agaricomycetes</taxon>
        <taxon>Hymenochaetales</taxon>
        <taxon>Hymenochaetaceae</taxon>
        <taxon>Pyrrhoderma</taxon>
    </lineage>
</organism>
<dbReference type="Proteomes" id="UP000217199">
    <property type="component" value="Unassembled WGS sequence"/>
</dbReference>
<dbReference type="NCBIfam" id="TIGR00101">
    <property type="entry name" value="ureG"/>
    <property type="match status" value="1"/>
</dbReference>
<keyword evidence="5" id="KW-0143">Chaperone</keyword>
<comment type="caution">
    <text evidence="8">The sequence shown here is derived from an EMBL/GenBank/DDBJ whole genome shotgun (WGS) entry which is preliminary data.</text>
</comment>
<dbReference type="OrthoDB" id="10063137at2759"/>
<keyword evidence="4" id="KW-0342">GTP-binding</keyword>
<dbReference type="AlphaFoldDB" id="A0A286UCJ3"/>
<evidence type="ECO:0000256" key="1">
    <source>
        <dbReference type="ARBA" id="ARBA00005732"/>
    </source>
</evidence>
<dbReference type="InterPro" id="IPR004400">
    <property type="entry name" value="UreG"/>
</dbReference>